<keyword evidence="3" id="KW-1185">Reference proteome</keyword>
<dbReference type="EMBL" id="CP038151">
    <property type="protein sequence ID" value="QBR03680.1"/>
    <property type="molecule type" value="Genomic_DNA"/>
</dbReference>
<dbReference type="InterPro" id="IPR029032">
    <property type="entry name" value="AhpD-like"/>
</dbReference>
<dbReference type="NCBIfam" id="TIGR00778">
    <property type="entry name" value="ahpD_dom"/>
    <property type="match status" value="1"/>
</dbReference>
<dbReference type="OrthoDB" id="3667834at2"/>
<dbReference type="Gene3D" id="1.20.1290.10">
    <property type="entry name" value="AhpD-like"/>
    <property type="match status" value="1"/>
</dbReference>
<gene>
    <name evidence="2" type="ORF">E1956_41995</name>
</gene>
<dbReference type="PANTHER" id="PTHR35446:SF3">
    <property type="entry name" value="CMD DOMAIN-CONTAINING PROTEIN"/>
    <property type="match status" value="1"/>
</dbReference>
<dbReference type="KEGG" id="ppai:E1956_41995"/>
<evidence type="ECO:0000259" key="1">
    <source>
        <dbReference type="Pfam" id="PF02627"/>
    </source>
</evidence>
<dbReference type="RefSeq" id="WP_134759327.1">
    <property type="nucleotide sequence ID" value="NZ_CP038151.1"/>
</dbReference>
<dbReference type="Pfam" id="PF02627">
    <property type="entry name" value="CMD"/>
    <property type="match status" value="1"/>
</dbReference>
<dbReference type="PANTHER" id="PTHR35446">
    <property type="entry name" value="SI:CH211-175M2.5"/>
    <property type="match status" value="1"/>
</dbReference>
<dbReference type="AlphaFoldDB" id="A0A4P7D905"/>
<dbReference type="InterPro" id="IPR003779">
    <property type="entry name" value="CMD-like"/>
</dbReference>
<evidence type="ECO:0000313" key="3">
    <source>
        <dbReference type="Proteomes" id="UP000295727"/>
    </source>
</evidence>
<proteinExistence type="predicted"/>
<name>A0A4P7D905_9BURK</name>
<protein>
    <submittedName>
        <fullName evidence="2">Carboxymuconolactone decarboxylase family protein</fullName>
    </submittedName>
</protein>
<feature type="domain" description="Carboxymuconolactone decarboxylase-like" evidence="1">
    <location>
        <begin position="42"/>
        <end position="103"/>
    </location>
</feature>
<organism evidence="2 3">
    <name type="scientific">Paraburkholderia pallida</name>
    <dbReference type="NCBI Taxonomy" id="2547399"/>
    <lineage>
        <taxon>Bacteria</taxon>
        <taxon>Pseudomonadati</taxon>
        <taxon>Pseudomonadota</taxon>
        <taxon>Betaproteobacteria</taxon>
        <taxon>Burkholderiales</taxon>
        <taxon>Burkholderiaceae</taxon>
        <taxon>Paraburkholderia</taxon>
    </lineage>
</organism>
<dbReference type="GO" id="GO:0051920">
    <property type="term" value="F:peroxiredoxin activity"/>
    <property type="evidence" value="ECO:0007669"/>
    <property type="project" value="InterPro"/>
</dbReference>
<dbReference type="SUPFAM" id="SSF69118">
    <property type="entry name" value="AhpD-like"/>
    <property type="match status" value="1"/>
</dbReference>
<dbReference type="Proteomes" id="UP000295727">
    <property type="component" value="Chromosome 4"/>
</dbReference>
<reference evidence="2 3" key="1">
    <citation type="submission" date="2019-03" db="EMBL/GenBank/DDBJ databases">
        <title>Paraburkholderia sp. 7MH5, isolated from subtropical forest soil.</title>
        <authorList>
            <person name="Gao Z.-H."/>
            <person name="Qiu L.-H."/>
        </authorList>
    </citation>
    <scope>NUCLEOTIDE SEQUENCE [LARGE SCALE GENOMIC DNA]</scope>
    <source>
        <strain evidence="2 3">7MH5</strain>
    </source>
</reference>
<accession>A0A4P7D905</accession>
<evidence type="ECO:0000313" key="2">
    <source>
        <dbReference type="EMBL" id="QBR03680.1"/>
    </source>
</evidence>
<dbReference type="InterPro" id="IPR004675">
    <property type="entry name" value="AhpD_core"/>
</dbReference>
<sequence>MSLIQTPETIEGAPLESQSYLQGVQRKLGKVPNMFRLISNSPQMLKGYLAFNNALGEGMLDRKTRNRIALAIAQLDGCQYCLSAHTYVGVRVDGVGEGEVAANRKGTSNDGRAAVAVEFAVKLAKDRGQVSVEDVQKVKDAGYSDEELLEIIGHVAINTFTNYVNESLRTVVDFPAVPVDIA</sequence>